<name>A0A2T0R5Y8_9ACTN</name>
<dbReference type="PANTHER" id="PTHR10458">
    <property type="entry name" value="PEPTIDE DEFORMYLASE"/>
    <property type="match status" value="1"/>
</dbReference>
<evidence type="ECO:0000313" key="9">
    <source>
        <dbReference type="Proteomes" id="UP000238083"/>
    </source>
</evidence>
<feature type="active site" evidence="6">
    <location>
        <position position="208"/>
    </location>
</feature>
<dbReference type="CDD" id="cd00487">
    <property type="entry name" value="Pep_deformylase"/>
    <property type="match status" value="1"/>
</dbReference>
<dbReference type="SUPFAM" id="SSF56420">
    <property type="entry name" value="Peptide deformylase"/>
    <property type="match status" value="1"/>
</dbReference>
<organism evidence="8 9">
    <name type="scientific">Kineococcus rhizosphaerae</name>
    <dbReference type="NCBI Taxonomy" id="559628"/>
    <lineage>
        <taxon>Bacteria</taxon>
        <taxon>Bacillati</taxon>
        <taxon>Actinomycetota</taxon>
        <taxon>Actinomycetes</taxon>
        <taxon>Kineosporiales</taxon>
        <taxon>Kineosporiaceae</taxon>
        <taxon>Kineococcus</taxon>
    </lineage>
</organism>
<evidence type="ECO:0000256" key="7">
    <source>
        <dbReference type="SAM" id="MobiDB-lite"/>
    </source>
</evidence>
<dbReference type="EMBL" id="PVZF01000004">
    <property type="protein sequence ID" value="PRY16154.1"/>
    <property type="molecule type" value="Genomic_DNA"/>
</dbReference>
<accession>A0A2T0R5Y8</accession>
<evidence type="ECO:0000256" key="2">
    <source>
        <dbReference type="ARBA" id="ARBA00022723"/>
    </source>
</evidence>
<dbReference type="FunFam" id="3.90.45.10:FF:000004">
    <property type="entry name" value="Peptide deformylase"/>
    <property type="match status" value="1"/>
</dbReference>
<protein>
    <recommendedName>
        <fullName evidence="6">Peptide deformylase</fullName>
        <shortName evidence="6">PDF</shortName>
        <ecNumber evidence="6">3.5.1.88</ecNumber>
    </recommendedName>
    <alternativeName>
        <fullName evidence="6">Polypeptide deformylase</fullName>
    </alternativeName>
</protein>
<dbReference type="EC" id="3.5.1.88" evidence="6"/>
<evidence type="ECO:0000256" key="1">
    <source>
        <dbReference type="ARBA" id="ARBA00010759"/>
    </source>
</evidence>
<comment type="catalytic activity">
    <reaction evidence="6">
        <text>N-terminal N-formyl-L-methionyl-[peptide] + H2O = N-terminal L-methionyl-[peptide] + formate</text>
        <dbReference type="Rhea" id="RHEA:24420"/>
        <dbReference type="Rhea" id="RHEA-COMP:10639"/>
        <dbReference type="Rhea" id="RHEA-COMP:10640"/>
        <dbReference type="ChEBI" id="CHEBI:15377"/>
        <dbReference type="ChEBI" id="CHEBI:15740"/>
        <dbReference type="ChEBI" id="CHEBI:49298"/>
        <dbReference type="ChEBI" id="CHEBI:64731"/>
        <dbReference type="EC" id="3.5.1.88"/>
    </reaction>
</comment>
<dbReference type="InterPro" id="IPR036821">
    <property type="entry name" value="Peptide_deformylase_sf"/>
</dbReference>
<evidence type="ECO:0000256" key="6">
    <source>
        <dbReference type="HAMAP-Rule" id="MF_00163"/>
    </source>
</evidence>
<dbReference type="NCBIfam" id="TIGR00079">
    <property type="entry name" value="pept_deformyl"/>
    <property type="match status" value="1"/>
</dbReference>
<dbReference type="GO" id="GO:0006412">
    <property type="term" value="P:translation"/>
    <property type="evidence" value="ECO:0007669"/>
    <property type="project" value="UniProtKB-UniRule"/>
</dbReference>
<feature type="binding site" evidence="6">
    <location>
        <position position="211"/>
    </location>
    <ligand>
        <name>Fe cation</name>
        <dbReference type="ChEBI" id="CHEBI:24875"/>
    </ligand>
</feature>
<dbReference type="Proteomes" id="UP000238083">
    <property type="component" value="Unassembled WGS sequence"/>
</dbReference>
<dbReference type="PRINTS" id="PR01576">
    <property type="entry name" value="PDEFORMYLASE"/>
</dbReference>
<reference evidence="8 9" key="1">
    <citation type="submission" date="2018-03" db="EMBL/GenBank/DDBJ databases">
        <title>Genomic Encyclopedia of Archaeal and Bacterial Type Strains, Phase II (KMG-II): from individual species to whole genera.</title>
        <authorList>
            <person name="Goeker M."/>
        </authorList>
    </citation>
    <scope>NUCLEOTIDE SEQUENCE [LARGE SCALE GENOMIC DNA]</scope>
    <source>
        <strain evidence="8 9">DSM 19711</strain>
    </source>
</reference>
<dbReference type="Pfam" id="PF01327">
    <property type="entry name" value="Pep_deformylase"/>
    <property type="match status" value="1"/>
</dbReference>
<comment type="function">
    <text evidence="6">Removes the formyl group from the N-terminal Met of newly synthesized proteins. Requires at least a dipeptide for an efficient rate of reaction. N-terminal L-methionine is a prerequisite for activity but the enzyme has broad specificity at other positions.</text>
</comment>
<feature type="binding site" evidence="6">
    <location>
        <position position="207"/>
    </location>
    <ligand>
        <name>Fe cation</name>
        <dbReference type="ChEBI" id="CHEBI:24875"/>
    </ligand>
</feature>
<evidence type="ECO:0000256" key="3">
    <source>
        <dbReference type="ARBA" id="ARBA00022801"/>
    </source>
</evidence>
<keyword evidence="4 6" id="KW-0648">Protein biosynthesis</keyword>
<keyword evidence="9" id="KW-1185">Reference proteome</keyword>
<comment type="caution">
    <text evidence="8">The sequence shown here is derived from an EMBL/GenBank/DDBJ whole genome shotgun (WGS) entry which is preliminary data.</text>
</comment>
<dbReference type="GO" id="GO:0042586">
    <property type="term" value="F:peptide deformylase activity"/>
    <property type="evidence" value="ECO:0007669"/>
    <property type="project" value="UniProtKB-UniRule"/>
</dbReference>
<dbReference type="Gene3D" id="3.90.45.10">
    <property type="entry name" value="Peptide deformylase"/>
    <property type="match status" value="1"/>
</dbReference>
<gene>
    <name evidence="6" type="primary">def</name>
    <name evidence="8" type="ORF">CLV37_104375</name>
</gene>
<comment type="similarity">
    <text evidence="1 6">Belongs to the polypeptide deformylase family.</text>
</comment>
<dbReference type="PANTHER" id="PTHR10458:SF2">
    <property type="entry name" value="PEPTIDE DEFORMYLASE, MITOCHONDRIAL"/>
    <property type="match status" value="1"/>
</dbReference>
<dbReference type="NCBIfam" id="NF001159">
    <property type="entry name" value="PRK00150.1-3"/>
    <property type="match status" value="1"/>
</dbReference>
<feature type="binding site" evidence="6">
    <location>
        <position position="165"/>
    </location>
    <ligand>
        <name>Fe cation</name>
        <dbReference type="ChEBI" id="CHEBI:24875"/>
    </ligand>
</feature>
<dbReference type="GO" id="GO:0046872">
    <property type="term" value="F:metal ion binding"/>
    <property type="evidence" value="ECO:0007669"/>
    <property type="project" value="UniProtKB-KW"/>
</dbReference>
<dbReference type="InterPro" id="IPR023635">
    <property type="entry name" value="Peptide_deformylase"/>
</dbReference>
<dbReference type="HAMAP" id="MF_00163">
    <property type="entry name" value="Pep_deformylase"/>
    <property type="match status" value="1"/>
</dbReference>
<keyword evidence="3 6" id="KW-0378">Hydrolase</keyword>
<keyword evidence="2 6" id="KW-0479">Metal-binding</keyword>
<dbReference type="AlphaFoldDB" id="A0A2T0R5Y8"/>
<evidence type="ECO:0000313" key="8">
    <source>
        <dbReference type="EMBL" id="PRY16154.1"/>
    </source>
</evidence>
<evidence type="ECO:0000256" key="4">
    <source>
        <dbReference type="ARBA" id="ARBA00022917"/>
    </source>
</evidence>
<keyword evidence="5 6" id="KW-0408">Iron</keyword>
<sequence length="243" mass="25902">MSEQERVGGWSERRSDEVVRGGSEAADRSATPERTDDGVSEEQVERVEQGGRGEHAPVEFEGRTGVAHPITRYYTPVLHHPCTPVTAFDDDLVQLVADMFASMAAADGVGLAANQIGVDARVFVVDCPDDETETTGENVVAHVVNPVLHLPTGRKRRLDLDGEGCLSVPGQYADLARPDKAEVTGVDVHGNPVKIVGTGLLARCLQHEADHLEGVVYVDRLPVAQREEILAAAGLTAPAGDDA</sequence>
<evidence type="ECO:0000256" key="5">
    <source>
        <dbReference type="ARBA" id="ARBA00023004"/>
    </source>
</evidence>
<feature type="region of interest" description="Disordered" evidence="7">
    <location>
        <begin position="1"/>
        <end position="58"/>
    </location>
</feature>
<proteinExistence type="inferred from homology"/>
<comment type="cofactor">
    <cofactor evidence="6">
        <name>Fe(2+)</name>
        <dbReference type="ChEBI" id="CHEBI:29033"/>
    </cofactor>
    <text evidence="6">Binds 1 Fe(2+) ion.</text>
</comment>